<dbReference type="PANTHER" id="PTHR46082:SF11">
    <property type="entry name" value="AAA+ ATPASE DOMAIN-CONTAINING PROTEIN-RELATED"/>
    <property type="match status" value="1"/>
</dbReference>
<comment type="caution">
    <text evidence="1">The sequence shown here is derived from an EMBL/GenBank/DDBJ whole genome shotgun (WGS) entry which is preliminary data.</text>
</comment>
<sequence length="594" mass="66863">MAWASKYVVHHAECGDLETIDKLKNNEKLAKFSQGLVEVDLGLEDAAKLQLEGFFGVMLLCDPVAREAELRFQGSTSIGSGISIPERQGESSNFQLIKTLNQLYHADFRIRKNIRKVLEEHANQIMSQTGDLRESDLNICFQLAICYRIGFGGLADAQKLAPLLRKSGKTDQDLIKILDQLKSREANGNASTGVIYATLENMGNITYHDLISQYHACGILDDAEHDMMRDVGDLEASLGRRNAFWTLSATSLAEMYMMTGRTQDAEAWYISVMNVMNQEFGQGHEIAMMAAQNASSALFANGRLVEAAAIQIRVLETRQEKELQKKIQNAMNVGADGHTIYEMDDVSIETSEATEISPEAQIKIADLSGRITDALINGELERADALQYETWQLAKEAVGPDHKHSLSILHSLIDRSLGRREWDIAERLQNEEMVIMEKKFGPTHSRTLGRMSNLSETFARQGKWDEAQKLQEKCLATCVSCLGPQHKVTTAVMTNLTKTYRKQGLENEFLRIRRQLEDHHRREVETDHLMNRGISDIMALLASTYRAQGRFQDAERLLSDVLEERKKRLGIEHPDTVHTIAELSLTRVQCGEHT</sequence>
<accession>A0A4Q4MPK7</accession>
<dbReference type="Pfam" id="PF13374">
    <property type="entry name" value="TPR_10"/>
    <property type="match status" value="3"/>
</dbReference>
<evidence type="ECO:0000313" key="2">
    <source>
        <dbReference type="Proteomes" id="UP000292402"/>
    </source>
</evidence>
<proteinExistence type="predicted"/>
<dbReference type="EMBL" id="PDXA01000007">
    <property type="protein sequence ID" value="RYN56441.1"/>
    <property type="molecule type" value="Genomic_DNA"/>
</dbReference>
<protein>
    <recommendedName>
        <fullName evidence="3">MalT-like TPR region domain-containing protein</fullName>
    </recommendedName>
</protein>
<dbReference type="PANTHER" id="PTHR46082">
    <property type="entry name" value="ATP/GTP-BINDING PROTEIN-RELATED"/>
    <property type="match status" value="1"/>
</dbReference>
<dbReference type="Gene3D" id="1.25.40.10">
    <property type="entry name" value="Tetratricopeptide repeat domain"/>
    <property type="match status" value="3"/>
</dbReference>
<dbReference type="InterPro" id="IPR011990">
    <property type="entry name" value="TPR-like_helical_dom_sf"/>
</dbReference>
<reference evidence="2" key="1">
    <citation type="journal article" date="2019" name="bioRxiv">
        <title>Genomics, evolutionary history and diagnostics of the Alternaria alternata species group including apple and Asian pear pathotypes.</title>
        <authorList>
            <person name="Armitage A.D."/>
            <person name="Cockerton H.M."/>
            <person name="Sreenivasaprasad S."/>
            <person name="Woodhall J.W."/>
            <person name="Lane C.R."/>
            <person name="Harrison R.J."/>
            <person name="Clarkson J.P."/>
        </authorList>
    </citation>
    <scope>NUCLEOTIDE SEQUENCE [LARGE SCALE GENOMIC DNA]</scope>
    <source>
        <strain evidence="2">FERA 1082</strain>
    </source>
</reference>
<organism evidence="1 2">
    <name type="scientific">Alternaria tenuissima</name>
    <dbReference type="NCBI Taxonomy" id="119927"/>
    <lineage>
        <taxon>Eukaryota</taxon>
        <taxon>Fungi</taxon>
        <taxon>Dikarya</taxon>
        <taxon>Ascomycota</taxon>
        <taxon>Pezizomycotina</taxon>
        <taxon>Dothideomycetes</taxon>
        <taxon>Pleosporomycetidae</taxon>
        <taxon>Pleosporales</taxon>
        <taxon>Pleosporineae</taxon>
        <taxon>Pleosporaceae</taxon>
        <taxon>Alternaria</taxon>
        <taxon>Alternaria sect. Alternaria</taxon>
        <taxon>Alternaria alternata complex</taxon>
    </lineage>
</organism>
<evidence type="ECO:0000313" key="1">
    <source>
        <dbReference type="EMBL" id="RYN56441.1"/>
    </source>
</evidence>
<dbReference type="InterPro" id="IPR053137">
    <property type="entry name" value="NLR-like"/>
</dbReference>
<dbReference type="Proteomes" id="UP000292402">
    <property type="component" value="Unassembled WGS sequence"/>
</dbReference>
<dbReference type="SUPFAM" id="SSF48452">
    <property type="entry name" value="TPR-like"/>
    <property type="match status" value="1"/>
</dbReference>
<gene>
    <name evidence="1" type="ORF">AA0114_g2773</name>
</gene>
<dbReference type="AlphaFoldDB" id="A0A4Q4MPK7"/>
<dbReference type="Pfam" id="PF13424">
    <property type="entry name" value="TPR_12"/>
    <property type="match status" value="1"/>
</dbReference>
<name>A0A4Q4MPK7_9PLEO</name>
<evidence type="ECO:0008006" key="3">
    <source>
        <dbReference type="Google" id="ProtNLM"/>
    </source>
</evidence>